<protein>
    <submittedName>
        <fullName evidence="3">Repeat protein</fullName>
    </submittedName>
</protein>
<evidence type="ECO:0000256" key="1">
    <source>
        <dbReference type="ARBA" id="ARBA00022737"/>
    </source>
</evidence>
<dbReference type="PANTHER" id="PTHR24171">
    <property type="entry name" value="ANKYRIN REPEAT DOMAIN-CONTAINING PROTEIN 39-RELATED"/>
    <property type="match status" value="1"/>
</dbReference>
<keyword evidence="2" id="KW-0040">ANK repeat</keyword>
<dbReference type="EMBL" id="AP024483">
    <property type="protein sequence ID" value="BCS83281.1"/>
    <property type="molecule type" value="Genomic_DNA"/>
</dbReference>
<name>A0ABM7NT53_9VIRU</name>
<evidence type="ECO:0000313" key="3">
    <source>
        <dbReference type="EMBL" id="BCS83281.1"/>
    </source>
</evidence>
<accession>A0ABM7NT53</accession>
<dbReference type="InterPro" id="IPR002110">
    <property type="entry name" value="Ankyrin_rpt"/>
</dbReference>
<evidence type="ECO:0000313" key="4">
    <source>
        <dbReference type="Proteomes" id="UP001321479"/>
    </source>
</evidence>
<evidence type="ECO:0000256" key="2">
    <source>
        <dbReference type="ARBA" id="ARBA00023043"/>
    </source>
</evidence>
<sequence>MGNSASTDTIEVNGKTYNSDVIVVNDKVIEDKFMNKSNQNICTEFTHLCLISENLEKIELLLNQGIDVDQSSCPYGYTPLIMASCLTSIHSNNNIIKLLIKYGANVNLQTKKEGYTALHTACVRSKYNSSIETVKILINSKCDVNIQNSNGQTALMQSVLNYSYCHPDIIKLLIDAGTDLNLIDNRKRNALIYACYEKYANANIVELLLKNWINVNHKNDNGYTALMCVVNYPETVTSIKIVNLLLEYFADTNLVNSDGETAFDIAKKLGNEVIIKILSDHQKK</sequence>
<dbReference type="RefSeq" id="YP_010841889.1">
    <property type="nucleotide sequence ID" value="NC_079139.1"/>
</dbReference>
<organism evidence="3 4">
    <name type="scientific">Cotonvirus japonicus</name>
    <dbReference type="NCBI Taxonomy" id="2811091"/>
    <lineage>
        <taxon>Viruses</taxon>
        <taxon>Varidnaviria</taxon>
        <taxon>Bamfordvirae</taxon>
        <taxon>Nucleocytoviricota</taxon>
        <taxon>Megaviricetes</taxon>
        <taxon>Imitervirales</taxon>
        <taxon>Mimiviridae</taxon>
        <taxon>Megamimivirinae</taxon>
        <taxon>Cotonvirus</taxon>
        <taxon>Cotonvirus japonicum</taxon>
    </lineage>
</organism>
<keyword evidence="1" id="KW-0677">Repeat</keyword>
<dbReference type="Proteomes" id="UP001321479">
    <property type="component" value="Segment"/>
</dbReference>
<dbReference type="PROSITE" id="PS50088">
    <property type="entry name" value="ANK_REPEAT"/>
    <property type="match status" value="3"/>
</dbReference>
<dbReference type="Gene3D" id="1.25.40.20">
    <property type="entry name" value="Ankyrin repeat-containing domain"/>
    <property type="match status" value="2"/>
</dbReference>
<dbReference type="PROSITE" id="PS50297">
    <property type="entry name" value="ANK_REP_REGION"/>
    <property type="match status" value="2"/>
</dbReference>
<dbReference type="InterPro" id="IPR036770">
    <property type="entry name" value="Ankyrin_rpt-contain_sf"/>
</dbReference>
<keyword evidence="4" id="KW-1185">Reference proteome</keyword>
<dbReference type="GeneID" id="80558486"/>
<dbReference type="Pfam" id="PF12796">
    <property type="entry name" value="Ank_2"/>
    <property type="match status" value="2"/>
</dbReference>
<reference evidence="3 4" key="1">
    <citation type="submission" date="2021-02" db="EMBL/GenBank/DDBJ databases">
        <title>Cotonvirus japonicus, which uses Golgi apparatus of host cells for its virion factory, phylogenetically links tailed tupanvirus and icosahedral mimivirus.</title>
        <authorList>
            <person name="Takahashi H."/>
            <person name="Fukaya S."/>
            <person name="Song C."/>
            <person name="Murata K."/>
            <person name="Takemura M."/>
        </authorList>
    </citation>
    <scope>NUCLEOTIDE SEQUENCE [LARGE SCALE GENOMIC DNA]</scope>
</reference>
<dbReference type="SUPFAM" id="SSF48403">
    <property type="entry name" value="Ankyrin repeat"/>
    <property type="match status" value="1"/>
</dbReference>
<dbReference type="SMART" id="SM00248">
    <property type="entry name" value="ANK"/>
    <property type="match status" value="6"/>
</dbReference>
<proteinExistence type="predicted"/>